<dbReference type="SMART" id="SM01001">
    <property type="entry name" value="AIRC"/>
    <property type="match status" value="1"/>
</dbReference>
<sequence length="244" mass="27276">MNIRKKVVVLMGSKDDYEIMQYTENALRELSIDYEMQTISPYHELNTLSNFIQNAQHDGCRIIIASSGSSSPHLPSIVASLTELPVLAVPIESRYLQGLNSIIPILQTPVGVAIGIMAFGEFGAKNAAALANAILSTLNEIMPKIHSNNWHKIQTNNSEQENNNKAYSLNKAIQKNAKQRDYHNTELYKQAVDLLLKDRNVSISYIQRKLGIGFNRAAKIMDEMESNGIVSTANHRGKRRLLVQ</sequence>
<keyword evidence="1" id="KW-0658">Purine biosynthesis</keyword>
<dbReference type="InterPro" id="IPR018541">
    <property type="entry name" value="Ftsk_gamma"/>
</dbReference>
<dbReference type="InterPro" id="IPR036390">
    <property type="entry name" value="WH_DNA-bd_sf"/>
</dbReference>
<keyword evidence="5" id="KW-1185">Reference proteome</keyword>
<dbReference type="EC" id="5.4.99.18" evidence="4"/>
<dbReference type="PANTHER" id="PTHR23046">
    <property type="entry name" value="PHOSPHORIBOSYLAMINOIMIDAZOLE CARBOXYLASE CATALYTIC SUBUNIT"/>
    <property type="match status" value="1"/>
</dbReference>
<organism evidence="4 5">
    <name type="scientific">Candidatus Xenohaliotis californiensis</name>
    <dbReference type="NCBI Taxonomy" id="84677"/>
    <lineage>
        <taxon>Bacteria</taxon>
        <taxon>Pseudomonadati</taxon>
        <taxon>Pseudomonadota</taxon>
        <taxon>Alphaproteobacteria</taxon>
        <taxon>Rickettsiales</taxon>
        <taxon>Anaplasmataceae</taxon>
        <taxon>Candidatus Xenohaliotis</taxon>
    </lineage>
</organism>
<dbReference type="Pfam" id="PF00731">
    <property type="entry name" value="AIRC"/>
    <property type="match status" value="1"/>
</dbReference>
<reference evidence="4 5" key="1">
    <citation type="submission" date="2024-01" db="EMBL/GenBank/DDBJ databases">
        <authorList>
            <person name="Kunselman E."/>
        </authorList>
    </citation>
    <scope>NUCLEOTIDE SEQUENCE [LARGE SCALE GENOMIC DNA]</scope>
    <source>
        <strain evidence="4">2 abalone samples</strain>
    </source>
</reference>
<keyword evidence="4" id="KW-0413">Isomerase</keyword>
<dbReference type="SMART" id="SM00843">
    <property type="entry name" value="Ftsk_gamma"/>
    <property type="match status" value="1"/>
</dbReference>
<name>A0ABP0EU02_9RICK</name>
<dbReference type="EMBL" id="CAWVOK010000032">
    <property type="protein sequence ID" value="CAK8163473.1"/>
    <property type="molecule type" value="Genomic_DNA"/>
</dbReference>
<feature type="domain" description="FtsK gamma" evidence="2">
    <location>
        <begin position="181"/>
        <end position="244"/>
    </location>
</feature>
<evidence type="ECO:0000259" key="2">
    <source>
        <dbReference type="SMART" id="SM00843"/>
    </source>
</evidence>
<dbReference type="RefSeq" id="WP_338364700.1">
    <property type="nucleotide sequence ID" value="NZ_CAWVOK010000032.1"/>
</dbReference>
<dbReference type="Gene3D" id="3.40.50.1970">
    <property type="match status" value="1"/>
</dbReference>
<evidence type="ECO:0000259" key="3">
    <source>
        <dbReference type="SMART" id="SM01001"/>
    </source>
</evidence>
<evidence type="ECO:0000256" key="1">
    <source>
        <dbReference type="ARBA" id="ARBA00022755"/>
    </source>
</evidence>
<dbReference type="Pfam" id="PF09397">
    <property type="entry name" value="FtsK_gamma"/>
    <property type="match status" value="1"/>
</dbReference>
<evidence type="ECO:0000313" key="5">
    <source>
        <dbReference type="Proteomes" id="UP001314181"/>
    </source>
</evidence>
<dbReference type="GO" id="GO:0034023">
    <property type="term" value="F:5-(carboxyamino)imidazole ribonucleotide mutase activity"/>
    <property type="evidence" value="ECO:0007669"/>
    <property type="project" value="UniProtKB-EC"/>
</dbReference>
<dbReference type="SUPFAM" id="SSF52255">
    <property type="entry name" value="N5-CAIR mutase (phosphoribosylaminoimidazole carboxylase, PurE)"/>
    <property type="match status" value="1"/>
</dbReference>
<proteinExistence type="predicted"/>
<protein>
    <submittedName>
        <fullName evidence="4">5-(Carboxyamino)imidazole ribonucleotide mutase</fullName>
        <ecNumber evidence="4">5.4.99.18</ecNumber>
    </submittedName>
</protein>
<evidence type="ECO:0000313" key="4">
    <source>
        <dbReference type="EMBL" id="CAK8163473.1"/>
    </source>
</evidence>
<dbReference type="InterPro" id="IPR036388">
    <property type="entry name" value="WH-like_DNA-bd_sf"/>
</dbReference>
<gene>
    <name evidence="4" type="ORF">CAXC1_60011</name>
</gene>
<dbReference type="InterPro" id="IPR024694">
    <property type="entry name" value="PurE_prokaryotes"/>
</dbReference>
<dbReference type="PANTHER" id="PTHR23046:SF2">
    <property type="entry name" value="PHOSPHORIBOSYLAMINOIMIDAZOLE CARBOXYLASE"/>
    <property type="match status" value="1"/>
</dbReference>
<dbReference type="Gene3D" id="1.10.10.10">
    <property type="entry name" value="Winged helix-like DNA-binding domain superfamily/Winged helix DNA-binding domain"/>
    <property type="match status" value="1"/>
</dbReference>
<accession>A0ABP0EU02</accession>
<dbReference type="SUPFAM" id="SSF46785">
    <property type="entry name" value="Winged helix' DNA-binding domain"/>
    <property type="match status" value="1"/>
</dbReference>
<comment type="caution">
    <text evidence="4">The sequence shown here is derived from an EMBL/GenBank/DDBJ whole genome shotgun (WGS) entry which is preliminary data.</text>
</comment>
<dbReference type="InterPro" id="IPR000031">
    <property type="entry name" value="PurE_dom"/>
</dbReference>
<dbReference type="Proteomes" id="UP001314181">
    <property type="component" value="Unassembled WGS sequence"/>
</dbReference>
<feature type="domain" description="PurE" evidence="3">
    <location>
        <begin position="5"/>
        <end position="158"/>
    </location>
</feature>